<feature type="binding site" description="in other chain" evidence="8">
    <location>
        <begin position="11"/>
        <end position="13"/>
    </location>
    <ligand>
        <name>FMN</name>
        <dbReference type="ChEBI" id="CHEBI:58210"/>
        <note>ligand shared between dimeric partners</note>
    </ligand>
</feature>
<dbReference type="AlphaFoldDB" id="A0AA95EXZ9"/>
<protein>
    <recommendedName>
        <fullName evidence="7">Putative NAD(P)H nitroreductase</fullName>
        <ecNumber evidence="7">1.-.-.-</ecNumber>
    </recommendedName>
</protein>
<feature type="binding site" description="in other chain" evidence="8">
    <location>
        <begin position="138"/>
        <end position="140"/>
    </location>
    <ligand>
        <name>FMN</name>
        <dbReference type="ChEBI" id="CHEBI:58210"/>
        <note>ligand shared between dimeric partners</note>
    </ligand>
</feature>
<evidence type="ECO:0000256" key="3">
    <source>
        <dbReference type="ARBA" id="ARBA00022643"/>
    </source>
</evidence>
<name>A0AA95EXZ9_9BACL</name>
<evidence type="ECO:0000256" key="5">
    <source>
        <dbReference type="ARBA" id="ARBA00023002"/>
    </source>
</evidence>
<proteinExistence type="inferred from homology"/>
<dbReference type="Gene3D" id="3.40.109.10">
    <property type="entry name" value="NADH Oxidase"/>
    <property type="match status" value="1"/>
</dbReference>
<feature type="binding site" evidence="8">
    <location>
        <position position="40"/>
    </location>
    <ligand>
        <name>FMN</name>
        <dbReference type="ChEBI" id="CHEBI:58210"/>
        <note>ligand shared between dimeric partners</note>
    </ligand>
</feature>
<dbReference type="InterPro" id="IPR000415">
    <property type="entry name" value="Nitroreductase-like"/>
</dbReference>
<dbReference type="Proteomes" id="UP001178662">
    <property type="component" value="Chromosome"/>
</dbReference>
<evidence type="ECO:0000313" key="11">
    <source>
        <dbReference type="Proteomes" id="UP001178662"/>
    </source>
</evidence>
<feature type="domain" description="Nitroreductase" evidence="9">
    <location>
        <begin position="8"/>
        <end position="169"/>
    </location>
</feature>
<evidence type="ECO:0000256" key="1">
    <source>
        <dbReference type="ARBA" id="ARBA00007118"/>
    </source>
</evidence>
<keyword evidence="6 7" id="KW-0520">NAD</keyword>
<dbReference type="GO" id="GO:0016491">
    <property type="term" value="F:oxidoreductase activity"/>
    <property type="evidence" value="ECO:0007669"/>
    <property type="project" value="UniProtKB-UniRule"/>
</dbReference>
<evidence type="ECO:0000313" key="10">
    <source>
        <dbReference type="EMBL" id="WEK55543.1"/>
    </source>
</evidence>
<evidence type="ECO:0000256" key="7">
    <source>
        <dbReference type="PIRNR" id="PIRNR000232"/>
    </source>
</evidence>
<keyword evidence="4 7" id="KW-0521">NADP</keyword>
<dbReference type="Pfam" id="PF00881">
    <property type="entry name" value="Nitroreductase"/>
    <property type="match status" value="1"/>
</dbReference>
<dbReference type="InterPro" id="IPR026021">
    <property type="entry name" value="YdjA-like"/>
</dbReference>
<comment type="cofactor">
    <cofactor evidence="8">
        <name>FMN</name>
        <dbReference type="ChEBI" id="CHEBI:58210"/>
    </cofactor>
    <text evidence="8">Binds 1 FMN per subunit.</text>
</comment>
<evidence type="ECO:0000259" key="9">
    <source>
        <dbReference type="Pfam" id="PF00881"/>
    </source>
</evidence>
<keyword evidence="3 7" id="KW-0288">FMN</keyword>
<dbReference type="EMBL" id="CP119317">
    <property type="protein sequence ID" value="WEK55543.1"/>
    <property type="molecule type" value="Genomic_DNA"/>
</dbReference>
<gene>
    <name evidence="10" type="ORF">P0Y55_05680</name>
</gene>
<reference evidence="10" key="1">
    <citation type="submission" date="2023-03" db="EMBL/GenBank/DDBJ databases">
        <title>Andean soil-derived lignocellulolytic bacterial consortium as a source of novel taxa and putative plastic-active enzymes.</title>
        <authorList>
            <person name="Diaz-Garcia L."/>
            <person name="Chuvochina M."/>
            <person name="Feuerriegel G."/>
            <person name="Bunk B."/>
            <person name="Sproer C."/>
            <person name="Streit W.R."/>
            <person name="Rodriguez L.M."/>
            <person name="Overmann J."/>
            <person name="Jimenez D.J."/>
        </authorList>
    </citation>
    <scope>NUCLEOTIDE SEQUENCE</scope>
    <source>
        <strain evidence="10">MAG 2441</strain>
    </source>
</reference>
<dbReference type="CDD" id="cd02135">
    <property type="entry name" value="YdjA-like"/>
    <property type="match status" value="1"/>
</dbReference>
<sequence>MSNLQQIIQGRRSIGKVKSDPVSRVIIEKLIEAAVWAPSHHGTEPWKFIVLTGDGRRVLGQAYADIALSVQEGLTADERTEQQAKEIGKAYRSPVVIVAICSPSDLPRVDRREEFAAVHAAVQNLLLAAHDCGLGAVWRTGAPAYHPIMKSAFNVAQHEEIVGLVYVGYPDMIKSDAKRTAGTAKTQWIEQ</sequence>
<dbReference type="SUPFAM" id="SSF55469">
    <property type="entry name" value="FMN-dependent nitroreductase-like"/>
    <property type="match status" value="1"/>
</dbReference>
<keyword evidence="5 7" id="KW-0560">Oxidoreductase</keyword>
<keyword evidence="2 7" id="KW-0285">Flavoprotein</keyword>
<keyword evidence="11" id="KW-1185">Reference proteome</keyword>
<dbReference type="EC" id="1.-.-.-" evidence="7"/>
<evidence type="ECO:0000256" key="6">
    <source>
        <dbReference type="ARBA" id="ARBA00023027"/>
    </source>
</evidence>
<evidence type="ECO:0000256" key="2">
    <source>
        <dbReference type="ARBA" id="ARBA00022630"/>
    </source>
</evidence>
<organism evidence="10 11">
    <name type="scientific">Candidatus Cohnella colombiensis</name>
    <dbReference type="NCBI Taxonomy" id="3121368"/>
    <lineage>
        <taxon>Bacteria</taxon>
        <taxon>Bacillati</taxon>
        <taxon>Bacillota</taxon>
        <taxon>Bacilli</taxon>
        <taxon>Bacillales</taxon>
        <taxon>Paenibacillaceae</taxon>
        <taxon>Cohnella</taxon>
    </lineage>
</organism>
<accession>A0AA95EXZ9</accession>
<dbReference type="PIRSF" id="PIRSF000232">
    <property type="entry name" value="YdjA"/>
    <property type="match status" value="1"/>
</dbReference>
<dbReference type="InterPro" id="IPR029479">
    <property type="entry name" value="Nitroreductase"/>
</dbReference>
<dbReference type="InterPro" id="IPR052530">
    <property type="entry name" value="NAD(P)H_nitroreductase"/>
</dbReference>
<dbReference type="PANTHER" id="PTHR43821:SF1">
    <property type="entry name" value="NAD(P)H NITROREDUCTASE YDJA-RELATED"/>
    <property type="match status" value="1"/>
</dbReference>
<comment type="similarity">
    <text evidence="1 7">Belongs to the nitroreductase family.</text>
</comment>
<evidence type="ECO:0000256" key="8">
    <source>
        <dbReference type="PIRSR" id="PIRSR000232-1"/>
    </source>
</evidence>
<evidence type="ECO:0000256" key="4">
    <source>
        <dbReference type="ARBA" id="ARBA00022857"/>
    </source>
</evidence>
<dbReference type="PANTHER" id="PTHR43821">
    <property type="entry name" value="NAD(P)H NITROREDUCTASE YDJA-RELATED"/>
    <property type="match status" value="1"/>
</dbReference>